<proteinExistence type="predicted"/>
<dbReference type="EMBL" id="BK064844">
    <property type="protein sequence ID" value="DBA59414.1"/>
    <property type="molecule type" value="Genomic_DNA"/>
</dbReference>
<reference evidence="1" key="2">
    <citation type="journal article" date="2024" name="Virology">
        <title>Novel viruses discovered in metatranscriptomic analysis of farmed barramundi in Asia and Australia.</title>
        <authorList>
            <person name="Mercer L.K."/>
            <person name="Harding E.F."/>
            <person name="Sridhar T."/>
            <person name="White P.A."/>
        </authorList>
    </citation>
    <scope>NUCLEOTIDE SEQUENCE</scope>
</reference>
<accession>A0AB33V926</accession>
<protein>
    <submittedName>
        <fullName evidence="1">ORF75</fullName>
    </submittedName>
</protein>
<reference evidence="1" key="1">
    <citation type="submission" date="2023-06" db="EMBL/GenBank/DDBJ databases">
        <authorList>
            <person name="Mercer L.K."/>
            <person name="Harding E.F."/>
            <person name="Sridhar T."/>
            <person name="White P.A."/>
        </authorList>
    </citation>
    <scope>NUCLEOTIDE SEQUENCE</scope>
</reference>
<evidence type="ECO:0000313" key="1">
    <source>
        <dbReference type="EMBL" id="DBA59414.1"/>
    </source>
</evidence>
<sequence>MHSQPSVTVGVFSHSSHVAGTGCRVFFGFVSCILASLRNSVIDSRFSLLSTMNTSPSKPNLMRLREGGPGGACCLIDTMRCLPLTTAAAAPGGAVRLFLPGMDTRVLDPAEWCSISDPECLVHGELPLVFRAGDLVRDDTEFFFGSGRHIDTLETGGLFLRDFHPWFKVAMDWALKFMDSLQHRRDYDLMINFGGDAAPACPPGVYLTLRGNVMGCIALGHGGEMCVPVVTLPLFPSGGWFSWAIVRDLIPKKEEAREDPGVCNDLTYSLMTNLGYGRMRSLKRVVGPQTFAYSTESHSMECFAHRYTTMAEALGALPVSCEAGYTAVVWTSAVIPVMEVLIDAMVSESTEELPARLGGIDPDILCTVRSRPPVSHRWLPVPMSGTSAGAAVTLVVSNAAFVESRYPPTLLGCTRPNTRVMGVEIPAEPAPLTDLAGGTFTDLPREFADKIREPMTRTIERLTEDLEGLAATAYSITLVLGGNPGLLITMFDTLPGPMPNYENLMLME</sequence>
<organism evidence="1">
    <name type="scientific">Latid herpesvirus 1</name>
    <dbReference type="NCBI Taxonomy" id="3096545"/>
    <lineage>
        <taxon>Viruses</taxon>
        <taxon>Duplodnaviria</taxon>
        <taxon>Heunggongvirae</taxon>
        <taxon>Peploviricota</taxon>
        <taxon>Herviviricetes</taxon>
        <taxon>Herpesvirales</taxon>
    </lineage>
</organism>
<name>A0AB33V926_9VIRU</name>